<accession>A0AC60QIG6</accession>
<dbReference type="EMBL" id="JABSTQ010009092">
    <property type="protein sequence ID" value="KAG0433034.1"/>
    <property type="molecule type" value="Genomic_DNA"/>
</dbReference>
<reference evidence="1 2" key="1">
    <citation type="journal article" date="2020" name="Cell">
        <title>Large-Scale Comparative Analyses of Tick Genomes Elucidate Their Genetic Diversity and Vector Capacities.</title>
        <authorList>
            <consortium name="Tick Genome and Microbiome Consortium (TIGMIC)"/>
            <person name="Jia N."/>
            <person name="Wang J."/>
            <person name="Shi W."/>
            <person name="Du L."/>
            <person name="Sun Y."/>
            <person name="Zhan W."/>
            <person name="Jiang J.F."/>
            <person name="Wang Q."/>
            <person name="Zhang B."/>
            <person name="Ji P."/>
            <person name="Bell-Sakyi L."/>
            <person name="Cui X.M."/>
            <person name="Yuan T.T."/>
            <person name="Jiang B.G."/>
            <person name="Yang W.F."/>
            <person name="Lam T.T."/>
            <person name="Chang Q.C."/>
            <person name="Ding S.J."/>
            <person name="Wang X.J."/>
            <person name="Zhu J.G."/>
            <person name="Ruan X.D."/>
            <person name="Zhao L."/>
            <person name="Wei J.T."/>
            <person name="Ye R.Z."/>
            <person name="Que T.C."/>
            <person name="Du C.H."/>
            <person name="Zhou Y.H."/>
            <person name="Cheng J.X."/>
            <person name="Dai P.F."/>
            <person name="Guo W.B."/>
            <person name="Han X.H."/>
            <person name="Huang E.J."/>
            <person name="Li L.F."/>
            <person name="Wei W."/>
            <person name="Gao Y.C."/>
            <person name="Liu J.Z."/>
            <person name="Shao H.Z."/>
            <person name="Wang X."/>
            <person name="Wang C.C."/>
            <person name="Yang T.C."/>
            <person name="Huo Q.B."/>
            <person name="Li W."/>
            <person name="Chen H.Y."/>
            <person name="Chen S.E."/>
            <person name="Zhou L.G."/>
            <person name="Ni X.B."/>
            <person name="Tian J.H."/>
            <person name="Sheng Y."/>
            <person name="Liu T."/>
            <person name="Pan Y.S."/>
            <person name="Xia L.Y."/>
            <person name="Li J."/>
            <person name="Zhao F."/>
            <person name="Cao W.C."/>
        </authorList>
    </citation>
    <scope>NUCLEOTIDE SEQUENCE [LARGE SCALE GENOMIC DNA]</scope>
    <source>
        <strain evidence="1">Iper-2018</strain>
    </source>
</reference>
<name>A0AC60QIG6_IXOPE</name>
<organism evidence="1 2">
    <name type="scientific">Ixodes persulcatus</name>
    <name type="common">Taiga tick</name>
    <dbReference type="NCBI Taxonomy" id="34615"/>
    <lineage>
        <taxon>Eukaryota</taxon>
        <taxon>Metazoa</taxon>
        <taxon>Ecdysozoa</taxon>
        <taxon>Arthropoda</taxon>
        <taxon>Chelicerata</taxon>
        <taxon>Arachnida</taxon>
        <taxon>Acari</taxon>
        <taxon>Parasitiformes</taxon>
        <taxon>Ixodida</taxon>
        <taxon>Ixodoidea</taxon>
        <taxon>Ixodidae</taxon>
        <taxon>Ixodinae</taxon>
        <taxon>Ixodes</taxon>
    </lineage>
</organism>
<gene>
    <name evidence="1" type="ORF">HPB47_020286</name>
</gene>
<evidence type="ECO:0000313" key="2">
    <source>
        <dbReference type="Proteomes" id="UP000805193"/>
    </source>
</evidence>
<keyword evidence="2" id="KW-1185">Reference proteome</keyword>
<dbReference type="Proteomes" id="UP000805193">
    <property type="component" value="Unassembled WGS sequence"/>
</dbReference>
<sequence length="277" mass="30924">MSMGATAHWKPSQAGLLVSTTVVLNLSNELLNKHKYKYLLTGRLSQDCLENIFSVLRLKKPVPSAYDVKCALKLICVGQFLHTPTSSSYSVDDSTRLADLLDPSLKKREEVDQESEELETLFVYGLTGVECDILAYLGGFLLKFLIKSIGNCKDCKGGLVGDSTNQYSSLIHLKEYVKNAGNLIQPSQTVMSLLIECEENFKAFAQMNEILTLKTPFTSILNALRKSIPDAGLVVILETRKTLLMRYFCVQPMRTSEERYCNPTLQLDSPTPLPRSL</sequence>
<proteinExistence type="predicted"/>
<evidence type="ECO:0000313" key="1">
    <source>
        <dbReference type="EMBL" id="KAG0433034.1"/>
    </source>
</evidence>
<comment type="caution">
    <text evidence="1">The sequence shown here is derived from an EMBL/GenBank/DDBJ whole genome shotgun (WGS) entry which is preliminary data.</text>
</comment>
<protein>
    <submittedName>
        <fullName evidence="1">Uncharacterized protein</fullName>
    </submittedName>
</protein>